<evidence type="ECO:0000256" key="1">
    <source>
        <dbReference type="ARBA" id="ARBA00006082"/>
    </source>
</evidence>
<dbReference type="InterPro" id="IPR042120">
    <property type="entry name" value="MutL_C_dimsub"/>
</dbReference>
<dbReference type="Proteomes" id="UP000030710">
    <property type="component" value="Unassembled WGS sequence"/>
</dbReference>
<dbReference type="FunFam" id="3.30.565.10:FF:000003">
    <property type="entry name" value="DNA mismatch repair endonuclease MutL"/>
    <property type="match status" value="1"/>
</dbReference>
<dbReference type="RefSeq" id="WP_021054926.1">
    <property type="nucleotide sequence ID" value="NZ_KE356561.1"/>
</dbReference>
<dbReference type="InterPro" id="IPR042121">
    <property type="entry name" value="MutL_C_regsub"/>
</dbReference>
<organism evidence="7 8">
    <name type="scientific">Haloquadratum walsbyi J07HQW2</name>
    <dbReference type="NCBI Taxonomy" id="1238425"/>
    <lineage>
        <taxon>Archaea</taxon>
        <taxon>Methanobacteriati</taxon>
        <taxon>Methanobacteriota</taxon>
        <taxon>Stenosarchaea group</taxon>
        <taxon>Halobacteria</taxon>
        <taxon>Halobacteriales</taxon>
        <taxon>Haloferacaceae</taxon>
        <taxon>Haloquadratum</taxon>
    </lineage>
</organism>
<dbReference type="PROSITE" id="PS00058">
    <property type="entry name" value="DNA_MISMATCH_REPAIR_1"/>
    <property type="match status" value="1"/>
</dbReference>
<evidence type="ECO:0000259" key="5">
    <source>
        <dbReference type="SMART" id="SM00853"/>
    </source>
</evidence>
<dbReference type="InterPro" id="IPR036890">
    <property type="entry name" value="HATPase_C_sf"/>
</dbReference>
<name>U1MY90_9EURY</name>
<dbReference type="InterPro" id="IPR020568">
    <property type="entry name" value="Ribosomal_Su5_D2-typ_SF"/>
</dbReference>
<dbReference type="Pfam" id="PF13589">
    <property type="entry name" value="HATPase_c_3"/>
    <property type="match status" value="1"/>
</dbReference>
<gene>
    <name evidence="4" type="primary">mutL</name>
    <name evidence="7" type="ORF">J07HQW2_01906</name>
</gene>
<keyword evidence="2 4" id="KW-0227">DNA damage</keyword>
<dbReference type="Pfam" id="PF01119">
    <property type="entry name" value="DNA_mis_repair"/>
    <property type="match status" value="1"/>
</dbReference>
<dbReference type="SUPFAM" id="SSF118116">
    <property type="entry name" value="DNA mismatch repair protein MutL"/>
    <property type="match status" value="1"/>
</dbReference>
<comment type="function">
    <text evidence="4">This protein is involved in the repair of mismatches in DNA. It is required for dam-dependent methyl-directed DNA mismatch repair. May act as a 'molecular matchmaker', a protein that promotes the formation of a stable complex between two or more DNA-binding proteins in an ATP-dependent manner without itself being part of a final effector complex.</text>
</comment>
<dbReference type="eggNOG" id="arCOG01166">
    <property type="taxonomic scope" value="Archaea"/>
</dbReference>
<dbReference type="GO" id="GO:0140664">
    <property type="term" value="F:ATP-dependent DNA damage sensor activity"/>
    <property type="evidence" value="ECO:0007669"/>
    <property type="project" value="InterPro"/>
</dbReference>
<dbReference type="InterPro" id="IPR002099">
    <property type="entry name" value="MutL/Mlh/PMS"/>
</dbReference>
<evidence type="ECO:0000256" key="4">
    <source>
        <dbReference type="HAMAP-Rule" id="MF_00149"/>
    </source>
</evidence>
<dbReference type="Gene3D" id="3.30.1540.20">
    <property type="entry name" value="MutL, C-terminal domain, dimerisation subdomain"/>
    <property type="match status" value="1"/>
</dbReference>
<feature type="domain" description="DNA mismatch repair protein S5" evidence="6">
    <location>
        <begin position="230"/>
        <end position="364"/>
    </location>
</feature>
<keyword evidence="3 4" id="KW-0234">DNA repair</keyword>
<evidence type="ECO:0000256" key="2">
    <source>
        <dbReference type="ARBA" id="ARBA00022763"/>
    </source>
</evidence>
<comment type="similarity">
    <text evidence="1 4">Belongs to the DNA mismatch repair MutL/HexB family.</text>
</comment>
<dbReference type="InterPro" id="IPR014721">
    <property type="entry name" value="Ribsml_uS5_D2-typ_fold_subgr"/>
</dbReference>
<evidence type="ECO:0000256" key="3">
    <source>
        <dbReference type="ARBA" id="ARBA00023204"/>
    </source>
</evidence>
<dbReference type="Gene3D" id="3.30.230.10">
    <property type="match status" value="1"/>
</dbReference>
<dbReference type="InterPro" id="IPR037198">
    <property type="entry name" value="MutL_C_sf"/>
</dbReference>
<dbReference type="SMART" id="SM01340">
    <property type="entry name" value="DNA_mis_repair"/>
    <property type="match status" value="1"/>
</dbReference>
<accession>U1MY90</accession>
<dbReference type="InterPro" id="IPR038973">
    <property type="entry name" value="MutL/Mlh/Pms-like"/>
</dbReference>
<dbReference type="InterPro" id="IPR014790">
    <property type="entry name" value="MutL_C"/>
</dbReference>
<dbReference type="PANTHER" id="PTHR10073">
    <property type="entry name" value="DNA MISMATCH REPAIR PROTEIN MLH, PMS, MUTL"/>
    <property type="match status" value="1"/>
</dbReference>
<dbReference type="EMBL" id="KE356561">
    <property type="protein sequence ID" value="ERG95449.1"/>
    <property type="molecule type" value="Genomic_DNA"/>
</dbReference>
<dbReference type="SUPFAM" id="SSF55874">
    <property type="entry name" value="ATPase domain of HSP90 chaperone/DNA topoisomerase II/histidine kinase"/>
    <property type="match status" value="1"/>
</dbReference>
<dbReference type="HOGENOM" id="CLU_004131_4_1_2"/>
<dbReference type="AlphaFoldDB" id="U1MY90"/>
<sequence length="596" mass="63476">MSNQEDTEDSNNSICRLSDEMIAAVAAAEVITRPADVVVELIENALDAGADRIHISVTGDGTNQLVVRDNGQGMSKQDAILAVQRHTTSKIDTTKQASGEIMPAEQEGTIPPLETLGFRGEALASIATVGTVKIETNNGGPRGTIVKTNGPTAETVEPAGRACGTTVTVRDLFETVPARQEALASSQTEFAQISKLVSRYALLHPMTAMSLQHDGNKVLSTSGEGYTSALLGVYDREIAAQSTTIESTQTVDVESKSNTPTQTQTATIEIDGVLVHPTITRASRDALSIAIDGRPVSDETLTTAIMNGYSELLPSGRNPIAAVTISLPGSLTDHNVHPRKQVVRIQTTDLIADMLETSVNDALSTVDQRQIDALSTELDAPFEPLTDSDHTPSAAIADADVLGQFKKLYLLCSLDDTLLIVDQHAAHERITYERLSATIDDNLPTVAIDPPVLVSLTPGQHAALDHITDQLTQYGYEYTTGDGSAQKTHRTISVHSVPAPLGQPAAPMSICDAIDTLQNDDTPSAADEQDKALAEVACHQSLRAGEMLDPSAGDELLSQLGACENPYACPHGRPVVLTVDEMDLVRGFGRRNTRIN</sequence>
<dbReference type="SMART" id="SM00853">
    <property type="entry name" value="MutL_C"/>
    <property type="match status" value="1"/>
</dbReference>
<dbReference type="GO" id="GO:0032300">
    <property type="term" value="C:mismatch repair complex"/>
    <property type="evidence" value="ECO:0007669"/>
    <property type="project" value="InterPro"/>
</dbReference>
<dbReference type="Gene3D" id="3.30.565.10">
    <property type="entry name" value="Histidine kinase-like ATPase, C-terminal domain"/>
    <property type="match status" value="1"/>
</dbReference>
<dbReference type="HAMAP" id="MF_00149">
    <property type="entry name" value="DNA_mis_repair"/>
    <property type="match status" value="1"/>
</dbReference>
<dbReference type="SUPFAM" id="SSF54211">
    <property type="entry name" value="Ribosomal protein S5 domain 2-like"/>
    <property type="match status" value="1"/>
</dbReference>
<evidence type="ECO:0000313" key="8">
    <source>
        <dbReference type="Proteomes" id="UP000030710"/>
    </source>
</evidence>
<evidence type="ECO:0000313" key="7">
    <source>
        <dbReference type="EMBL" id="ERG95449.1"/>
    </source>
</evidence>
<dbReference type="GO" id="GO:0016887">
    <property type="term" value="F:ATP hydrolysis activity"/>
    <property type="evidence" value="ECO:0007669"/>
    <property type="project" value="InterPro"/>
</dbReference>
<dbReference type="STRING" id="1238425.J07HQW2_01906"/>
<reference evidence="7 8" key="1">
    <citation type="journal article" date="2013" name="PLoS ONE">
        <title>Assembly-driven community genomics of a hypersaline microbial ecosystem.</title>
        <authorList>
            <person name="Podell S."/>
            <person name="Ugalde J.A."/>
            <person name="Narasingarao P."/>
            <person name="Banfield J.F."/>
            <person name="Heidelberg K.B."/>
            <person name="Allen E.E."/>
        </authorList>
    </citation>
    <scope>NUCLEOTIDE SEQUENCE [LARGE SCALE GENOMIC DNA]</scope>
    <source>
        <strain evidence="8">J07HQW2</strain>
    </source>
</reference>
<dbReference type="GO" id="GO:0006298">
    <property type="term" value="P:mismatch repair"/>
    <property type="evidence" value="ECO:0007669"/>
    <property type="project" value="UniProtKB-UniRule"/>
</dbReference>
<dbReference type="Pfam" id="PF08676">
    <property type="entry name" value="MutL_C"/>
    <property type="match status" value="1"/>
</dbReference>
<dbReference type="NCBIfam" id="TIGR00585">
    <property type="entry name" value="mutl"/>
    <property type="match status" value="1"/>
</dbReference>
<dbReference type="CDD" id="cd16926">
    <property type="entry name" value="HATPase_MutL-MLH-PMS-like"/>
    <property type="match status" value="1"/>
</dbReference>
<evidence type="ECO:0000259" key="6">
    <source>
        <dbReference type="SMART" id="SM01340"/>
    </source>
</evidence>
<proteinExistence type="inferred from homology"/>
<protein>
    <recommendedName>
        <fullName evidence="4">DNA mismatch repair protein MutL</fullName>
    </recommendedName>
</protein>
<dbReference type="GO" id="GO:0030983">
    <property type="term" value="F:mismatched DNA binding"/>
    <property type="evidence" value="ECO:0007669"/>
    <property type="project" value="InterPro"/>
</dbReference>
<dbReference type="PANTHER" id="PTHR10073:SF12">
    <property type="entry name" value="DNA MISMATCH REPAIR PROTEIN MLH1"/>
    <property type="match status" value="1"/>
</dbReference>
<dbReference type="InterPro" id="IPR013507">
    <property type="entry name" value="DNA_mismatch_S5_2-like"/>
</dbReference>
<feature type="domain" description="MutL C-terminal dimerisation" evidence="5">
    <location>
        <begin position="401"/>
        <end position="548"/>
    </location>
</feature>
<dbReference type="Gene3D" id="3.30.1370.100">
    <property type="entry name" value="MutL, C-terminal domain, regulatory subdomain"/>
    <property type="match status" value="1"/>
</dbReference>
<dbReference type="InterPro" id="IPR020667">
    <property type="entry name" value="DNA_mismatch_repair_MutL"/>
</dbReference>
<dbReference type="GO" id="GO:0005524">
    <property type="term" value="F:ATP binding"/>
    <property type="evidence" value="ECO:0007669"/>
    <property type="project" value="InterPro"/>
</dbReference>
<dbReference type="InterPro" id="IPR014762">
    <property type="entry name" value="DNA_mismatch_repair_CS"/>
</dbReference>